<feature type="transmembrane region" description="Helical" evidence="1">
    <location>
        <begin position="129"/>
        <end position="151"/>
    </location>
</feature>
<feature type="transmembrane region" description="Helical" evidence="1">
    <location>
        <begin position="101"/>
        <end position="123"/>
    </location>
</feature>
<proteinExistence type="predicted"/>
<gene>
    <name evidence="2" type="ORF">EV693_11823</name>
</gene>
<evidence type="ECO:0008006" key="4">
    <source>
        <dbReference type="Google" id="ProtNLM"/>
    </source>
</evidence>
<evidence type="ECO:0000313" key="3">
    <source>
        <dbReference type="Proteomes" id="UP000295537"/>
    </source>
</evidence>
<sequence>MNNSSSHLAKPSDSTKSPIPSMPWAAKHQWHFSFPTLCVICVAMTLMGVGEGVLVLANLGSSPWTVFSQGIALQTGASIGIVVALVSIVVLLLWIPLKLRFGLGTILNILIIAFSIDFTVRYFPSPDMLVTRIIYMTGGILLFGVSTTFYLSCKLGAGPRDGLMVGLCQKFGWKIALVRTCIEISVCFLGFLFGGTVGISTVAFALCVGWVIQFTARYLHWYYKRFE</sequence>
<evidence type="ECO:0000313" key="2">
    <source>
        <dbReference type="EMBL" id="TCP15403.1"/>
    </source>
</evidence>
<keyword evidence="1" id="KW-0472">Membrane</keyword>
<keyword evidence="3" id="KW-1185">Reference proteome</keyword>
<name>A0A4R2N4K4_9PAST</name>
<dbReference type="OrthoDB" id="154912at2"/>
<feature type="transmembrane region" description="Helical" evidence="1">
    <location>
        <begin position="171"/>
        <end position="193"/>
    </location>
</feature>
<keyword evidence="1" id="KW-0812">Transmembrane</keyword>
<dbReference type="RefSeq" id="WP_132502068.1">
    <property type="nucleotide sequence ID" value="NZ_LVXA01000001.1"/>
</dbReference>
<feature type="transmembrane region" description="Helical" evidence="1">
    <location>
        <begin position="37"/>
        <end position="59"/>
    </location>
</feature>
<dbReference type="AlphaFoldDB" id="A0A4R2N4K4"/>
<reference evidence="2 3" key="1">
    <citation type="submission" date="2019-03" db="EMBL/GenBank/DDBJ databases">
        <title>Genomic Encyclopedia of Type Strains, Phase IV (KMG-IV): sequencing the most valuable type-strain genomes for metagenomic binning, comparative biology and taxonomic classification.</title>
        <authorList>
            <person name="Goeker M."/>
        </authorList>
    </citation>
    <scope>NUCLEOTIDE SEQUENCE [LARGE SCALE GENOMIC DNA]</scope>
    <source>
        <strain evidence="2 3">DSM 16380</strain>
    </source>
</reference>
<keyword evidence="1" id="KW-1133">Transmembrane helix</keyword>
<dbReference type="Pfam" id="PF19700">
    <property type="entry name" value="DUF6198"/>
    <property type="match status" value="1"/>
</dbReference>
<evidence type="ECO:0000256" key="1">
    <source>
        <dbReference type="SAM" id="Phobius"/>
    </source>
</evidence>
<feature type="transmembrane region" description="Helical" evidence="1">
    <location>
        <begin position="199"/>
        <end position="219"/>
    </location>
</feature>
<accession>A0A4R2N4K4</accession>
<dbReference type="EMBL" id="SLXJ01000018">
    <property type="protein sequence ID" value="TCP15403.1"/>
    <property type="molecule type" value="Genomic_DNA"/>
</dbReference>
<organism evidence="2 3">
    <name type="scientific">Nicoletella semolina</name>
    <dbReference type="NCBI Taxonomy" id="271160"/>
    <lineage>
        <taxon>Bacteria</taxon>
        <taxon>Pseudomonadati</taxon>
        <taxon>Pseudomonadota</taxon>
        <taxon>Gammaproteobacteria</taxon>
        <taxon>Pasteurellales</taxon>
        <taxon>Pasteurellaceae</taxon>
        <taxon>Nicoletella</taxon>
    </lineage>
</organism>
<dbReference type="Proteomes" id="UP000295537">
    <property type="component" value="Unassembled WGS sequence"/>
</dbReference>
<dbReference type="PANTHER" id="PTHR40078:SF1">
    <property type="entry name" value="INTEGRAL MEMBRANE PROTEIN"/>
    <property type="match status" value="1"/>
</dbReference>
<dbReference type="PANTHER" id="PTHR40078">
    <property type="entry name" value="INTEGRAL MEMBRANE PROTEIN-RELATED"/>
    <property type="match status" value="1"/>
</dbReference>
<feature type="transmembrane region" description="Helical" evidence="1">
    <location>
        <begin position="71"/>
        <end position="94"/>
    </location>
</feature>
<dbReference type="InterPro" id="IPR038750">
    <property type="entry name" value="YczE/YyaS-like"/>
</dbReference>
<protein>
    <recommendedName>
        <fullName evidence="4">Membrane protein YczE</fullName>
    </recommendedName>
</protein>
<comment type="caution">
    <text evidence="2">The sequence shown here is derived from an EMBL/GenBank/DDBJ whole genome shotgun (WGS) entry which is preliminary data.</text>
</comment>